<evidence type="ECO:0000256" key="2">
    <source>
        <dbReference type="ARBA" id="ARBA00022490"/>
    </source>
</evidence>
<keyword evidence="2" id="KW-0963">Cytoplasm</keyword>
<dbReference type="InterPro" id="IPR027417">
    <property type="entry name" value="P-loop_NTPase"/>
</dbReference>
<dbReference type="PANTHER" id="PTHR22605:SF16">
    <property type="entry name" value="E3 UBIQUITIN-PROTEIN LIGASE RNF213"/>
    <property type="match status" value="1"/>
</dbReference>
<evidence type="ECO:0000256" key="5">
    <source>
        <dbReference type="ARBA" id="ARBA00022833"/>
    </source>
</evidence>
<organism evidence="8 9">
    <name type="scientific">Mizuhopecten yessoensis</name>
    <name type="common">Japanese scallop</name>
    <name type="synonym">Patinopecten yessoensis</name>
    <dbReference type="NCBI Taxonomy" id="6573"/>
    <lineage>
        <taxon>Eukaryota</taxon>
        <taxon>Metazoa</taxon>
        <taxon>Spiralia</taxon>
        <taxon>Lophotrochozoa</taxon>
        <taxon>Mollusca</taxon>
        <taxon>Bivalvia</taxon>
        <taxon>Autobranchia</taxon>
        <taxon>Pteriomorphia</taxon>
        <taxon>Pectinida</taxon>
        <taxon>Pectinoidea</taxon>
        <taxon>Pectinidae</taxon>
        <taxon>Mizuhopecten</taxon>
    </lineage>
</organism>
<dbReference type="GO" id="GO:0005737">
    <property type="term" value="C:cytoplasm"/>
    <property type="evidence" value="ECO:0007669"/>
    <property type="project" value="UniProtKB-SubCell"/>
</dbReference>
<evidence type="ECO:0000313" key="8">
    <source>
        <dbReference type="EMBL" id="OWF47562.1"/>
    </source>
</evidence>
<evidence type="ECO:0000256" key="3">
    <source>
        <dbReference type="ARBA" id="ARBA00022723"/>
    </source>
</evidence>
<comment type="subcellular location">
    <subcellularLocation>
        <location evidence="1">Cytoplasm</location>
    </subcellularLocation>
</comment>
<evidence type="ECO:0000256" key="1">
    <source>
        <dbReference type="ARBA" id="ARBA00004496"/>
    </source>
</evidence>
<evidence type="ECO:0000256" key="4">
    <source>
        <dbReference type="ARBA" id="ARBA00022771"/>
    </source>
</evidence>
<dbReference type="Proteomes" id="UP000242188">
    <property type="component" value="Unassembled WGS sequence"/>
</dbReference>
<evidence type="ECO:0000256" key="6">
    <source>
        <dbReference type="ARBA" id="ARBA00022859"/>
    </source>
</evidence>
<evidence type="ECO:0000313" key="9">
    <source>
        <dbReference type="Proteomes" id="UP000242188"/>
    </source>
</evidence>
<dbReference type="SUPFAM" id="SSF52540">
    <property type="entry name" value="P-loop containing nucleoside triphosphate hydrolases"/>
    <property type="match status" value="2"/>
</dbReference>
<gene>
    <name evidence="8" type="ORF">KP79_PYT13326</name>
</gene>
<dbReference type="InterPro" id="IPR031248">
    <property type="entry name" value="RNF213"/>
</dbReference>
<dbReference type="GO" id="GO:0002376">
    <property type="term" value="P:immune system process"/>
    <property type="evidence" value="ECO:0007669"/>
    <property type="project" value="UniProtKB-KW"/>
</dbReference>
<protein>
    <submittedName>
        <fullName evidence="8">E3 ubiquitin-protein ligase</fullName>
    </submittedName>
</protein>
<dbReference type="InterPro" id="IPR046439">
    <property type="entry name" value="ZF_RZ_dom"/>
</dbReference>
<sequence>MGETGCGKTSLVKFMCQLQCPATDVVRNMILMKVHGGTTKFDIIKTVQKADQIAEENKKKYGSGFLTVLFFDEANTTEAISFIKEIICDQTMNGKKLVVTENLKFIAACNPYRKHSADMIKRLEKAGLGYHVKQDETTDKLGHIPMRHLVYRVHPLPHSMLPLVWDFGQLNQDMERQYITQMVAKQTPLQISGRANTASQIRRISALAASKQEDTVVVSILLASQSYMRAQEDECSFVSLRDVQRTLQVMSWFINQGTLLRAMEERMTNKGNPAFDSIGTKTRALVLALGVCYLSALKDKDKYIKHISATFRGNCLLPGGAGRFEQEIRICQEIILDEATIGPNIARNQALNENVFMMTVCIELRIPLFLVGKPGSSKSLAKAILADTMQGAASKKDLFKTFKQVQMVSYQCSPLSTSEGIIRTFKQASEFQKLQDLQKFVAVVVLDEIGLAEDSPHMPLKALHPLLEDGTNEDLLPHESNAYKKVSFLGISNWALDPAKMNRGILVQRNIPSVEELIESARGICETDKSVQQRVAPYLSQVAGAFSNISTGRLTKREFFGLRDFYGLIKMMYAFISTSNNPLTTFELRHSILRNFGGLDEVKPLEIFSSHLQFPNTKPRSSDPDCSQMGLIKAALTFKEAVDGLENRYLLLLTENYSFLSMLQHQILTVKNLRLTTLFGSSFPKDQEYTQICRNINRIKLCMESGQAVLLLNLENLYESLYDVLNQYYVLYGGERYVDLGLGTNRMKCKVHPNFRLIVVAEKQVVYETFPVPLINRLEKHLLRADMLLTEEQSNLSKELDDWMVTCTTNGSHRDLTCADVFIGYSSDMAPLTILKIWGDDMQNKQKSSDQKILETCKETVMKTSTPDGILRLGQSASSSKETNYQDLYFNGMHDSVVGLLESFNVKEITSDLFIQVTTYSQLLPATAKDDICVLFKLRPFQVEILNVKAFDTDQEFCKKIRGFVSALEFEPETQQKVLILQCDSGDQNSNLIACARHRLQDVIHDMGSKKEFTLCVILVIQLPNIKGSCFTGFQSGQWMSVHIDDINMETKKRDLRGICQMTYVELLQKSIVSGQQQTAIDISQLLKNCLCLSLAKVKDPDQERSNRGLKRISYVMDLIQLKPNSENNQGSVTFVDGIVNIILSLQKQKDERMAKVSGQAPKIAREACNSDSVRRAGTFRRSVTRSIETRISTSLSYAIAYLDTNQNLDLITSASSLDERISWAATFFLKVLNNNESLMLQYKDMLSTGGKEPSLFYVKTTGYKDQAFPAKMPFSWIIFANIDKIYRRIAADKEHEFSNSEVAKIVSTTLSIVGDLDGSLTSKEERAEATRQYLHDFIHMTFQCETHSVTKILETTFHQACKEKGYNIYASNMALNLVNIHHIRTVLYERLENFQMLRRMWPQCDVYVNREMKSEGNEVMFDVVALRGQVEDLSEACGTVEAGNWLTRVDRCALLIATILKGDGHTTGYGKTCVEMLTTIRKEWNRVLALKMLYEEVTLKSETELKQVFDMRTVLEPLKTFSLKEKSGLEKLDEFMKSCKAAALKHTTKNTEEADGRHIDNFYMRVVSQLCFANNTPPSDEVVKMLLDHMTSGLTANEDDRLQTFSTGAGTKTTAKSFFLQLLLRTRGDLVKRHIERFFHQARSGLINLLKRFVGSGTNPADIRILEFCSMVVKCIEDSYRARLTEKDPLFAQEIQEALHKLTWASEQQFQSGLHYGNLEIIASMQFGLKITSTCLQKCFVEKTEGRSEAVVKLLSAAKIICTQKGMSYPHEYLIRDLCEKYGNSSYQYLVKDIATMDRSVTWFALCPATKGNLECEHRYLVCGPQYKKVRNDLKDTIQQILKDQNQTPTHHGMDSQMHTIFLTLAVHREITLAYLQGSILYHTEIKSRIIENLQGKVAEQQNITAHVCDLVNNQTAKSMSYLSFREGLDLQQQGIICLLEHMYVLLVVLEDSNSLLSPFAKVALAPKCMQKAYLPTMPEEVNYKQMLTEIRRADPGATLNVCPNGHPYIIANCGRPWVESKCTECGAAIGGTGHKFSKGNRKVQESDFVTDPTQDQGHVLGDPTTRTASSAVRDLTPVSSGILRLFTHAALLLGANTNPQRILSMIKPTIAFGELQGFLVGHLRRDIDNLHRDLARSHDDVFLLCHYALDVISRGCLSGSLRSSESTLESSQRRTTWERIIQTNVLMRIARDSGQILKTCRENLKGENETGGSSVQLSALLETDWGLDSNPSCDNAHESCILWKRHGRVSVEGFVTDFLSGKLTDEQNNQSLLAHFITKLDRMQLVKHLPDILDLQRSLLRMFKRKMDRTGAKETSIKQFLIDMKKHNNIDERDMDNIRKQIHICMDVWTKMNEYLQNYGLVIEKKGFTVRRVVPSSIRKLTITYESPLELLLPSVDGQGLCAFVLVEFLIRTQNDFIEEYCRICNIQFADIPLVYPKDVIQANVIIVDKNAHLLPLILSNCKYEVDAEKGQRFEYDIEGIARQLKDRFISGRSRIAIKSIPTMMYRSDTAETWSHKQLTEVLPQVPMSETLKEMVLADLLSLPRLYQALDNLDMTISLLCCLPKGVDNSDRSLFDFMTKTLRMPDTELGQQVERSCRFKHVVSLWLALSMKKDFLLQRNNQDAFQCLEMKFKTEQLDGNMQKQYQEFLRNLTKSNQRQLIETLYECIVLRFPSDETDEEQLDYTRMSLSNVLYGHVSAPIYDEKQTRDAGIVLLDEDDDAILNFPPDLEGSKAVAAWSMAMDLFQAGQ</sequence>
<dbReference type="GO" id="GO:0016887">
    <property type="term" value="F:ATP hydrolysis activity"/>
    <property type="evidence" value="ECO:0007669"/>
    <property type="project" value="InterPro"/>
</dbReference>
<dbReference type="Gene3D" id="3.40.50.300">
    <property type="entry name" value="P-loop containing nucleotide triphosphate hydrolases"/>
    <property type="match status" value="3"/>
</dbReference>
<dbReference type="EMBL" id="NEDP02003862">
    <property type="protein sequence ID" value="OWF47562.1"/>
    <property type="molecule type" value="Genomic_DNA"/>
</dbReference>
<comment type="caution">
    <text evidence="8">The sequence shown here is derived from an EMBL/GenBank/DDBJ whole genome shotgun (WGS) entry which is preliminary data.</text>
</comment>
<dbReference type="PANTHER" id="PTHR22605">
    <property type="entry name" value="RZ-TYPE DOMAIN-CONTAINING PROTEIN"/>
    <property type="match status" value="1"/>
</dbReference>
<dbReference type="PROSITE" id="PS51981">
    <property type="entry name" value="ZF_RZ"/>
    <property type="match status" value="1"/>
</dbReference>
<dbReference type="Pfam" id="PF20173">
    <property type="entry name" value="ZnF_RZ-type"/>
    <property type="match status" value="1"/>
</dbReference>
<evidence type="ECO:0000259" key="7">
    <source>
        <dbReference type="PROSITE" id="PS51981"/>
    </source>
</evidence>
<keyword evidence="6" id="KW-0391">Immunity</keyword>
<name>A0A210QFN9_MIZYE</name>
<keyword evidence="9" id="KW-1185">Reference proteome</keyword>
<keyword evidence="5" id="KW-0862">Zinc</keyword>
<feature type="domain" description="RZ-type" evidence="7">
    <location>
        <begin position="1979"/>
        <end position="2057"/>
    </location>
</feature>
<dbReference type="GO" id="GO:0004842">
    <property type="term" value="F:ubiquitin-protein transferase activity"/>
    <property type="evidence" value="ECO:0007669"/>
    <property type="project" value="InterPro"/>
</dbReference>
<dbReference type="OrthoDB" id="6285590at2759"/>
<accession>A0A210QFN9</accession>
<keyword evidence="3" id="KW-0479">Metal-binding</keyword>
<dbReference type="GO" id="GO:0008270">
    <property type="term" value="F:zinc ion binding"/>
    <property type="evidence" value="ECO:0007669"/>
    <property type="project" value="UniProtKB-KW"/>
</dbReference>
<keyword evidence="4" id="KW-0863">Zinc-finger</keyword>
<proteinExistence type="predicted"/>
<reference evidence="8 9" key="1">
    <citation type="journal article" date="2017" name="Nat. Ecol. Evol.">
        <title>Scallop genome provides insights into evolution of bilaterian karyotype and development.</title>
        <authorList>
            <person name="Wang S."/>
            <person name="Zhang J."/>
            <person name="Jiao W."/>
            <person name="Li J."/>
            <person name="Xun X."/>
            <person name="Sun Y."/>
            <person name="Guo X."/>
            <person name="Huan P."/>
            <person name="Dong B."/>
            <person name="Zhang L."/>
            <person name="Hu X."/>
            <person name="Sun X."/>
            <person name="Wang J."/>
            <person name="Zhao C."/>
            <person name="Wang Y."/>
            <person name="Wang D."/>
            <person name="Huang X."/>
            <person name="Wang R."/>
            <person name="Lv J."/>
            <person name="Li Y."/>
            <person name="Zhang Z."/>
            <person name="Liu B."/>
            <person name="Lu W."/>
            <person name="Hui Y."/>
            <person name="Liang J."/>
            <person name="Zhou Z."/>
            <person name="Hou R."/>
            <person name="Li X."/>
            <person name="Liu Y."/>
            <person name="Li H."/>
            <person name="Ning X."/>
            <person name="Lin Y."/>
            <person name="Zhao L."/>
            <person name="Xing Q."/>
            <person name="Dou J."/>
            <person name="Li Y."/>
            <person name="Mao J."/>
            <person name="Guo H."/>
            <person name="Dou H."/>
            <person name="Li T."/>
            <person name="Mu C."/>
            <person name="Jiang W."/>
            <person name="Fu Q."/>
            <person name="Fu X."/>
            <person name="Miao Y."/>
            <person name="Liu J."/>
            <person name="Yu Q."/>
            <person name="Li R."/>
            <person name="Liao H."/>
            <person name="Li X."/>
            <person name="Kong Y."/>
            <person name="Jiang Z."/>
            <person name="Chourrout D."/>
            <person name="Li R."/>
            <person name="Bao Z."/>
        </authorList>
    </citation>
    <scope>NUCLEOTIDE SEQUENCE [LARGE SCALE GENOMIC DNA]</scope>
    <source>
        <strain evidence="8 9">PY_sf001</strain>
    </source>
</reference>